<accession>A0A2S9XK07</accession>
<reference evidence="3 4" key="1">
    <citation type="submission" date="2018-03" db="EMBL/GenBank/DDBJ databases">
        <title>Draft Genome Sequences of the Obligatory Marine Myxobacteria Enhygromyxa salina SWB005.</title>
        <authorList>
            <person name="Poehlein A."/>
            <person name="Moghaddam J.A."/>
            <person name="Harms H."/>
            <person name="Alanjari M."/>
            <person name="Koenig G.M."/>
            <person name="Daniel R."/>
            <person name="Schaeberle T.F."/>
        </authorList>
    </citation>
    <scope>NUCLEOTIDE SEQUENCE [LARGE SCALE GENOMIC DNA]</scope>
    <source>
        <strain evidence="3 4">SWB005</strain>
    </source>
</reference>
<feature type="compositionally biased region" description="Acidic residues" evidence="2">
    <location>
        <begin position="87"/>
        <end position="123"/>
    </location>
</feature>
<evidence type="ECO:0000256" key="2">
    <source>
        <dbReference type="SAM" id="MobiDB-lite"/>
    </source>
</evidence>
<dbReference type="EC" id="3.1.4.3" evidence="3"/>
<sequence length="548" mass="59306">MGGRDVQPAVALLGYRVAMTKKYLDSVRKLLSRRRALQGMSALVGTAAVGCTASTGDGEGETGDTETGGDGGTDSDETGTTMASGDGDGDPGDGDGDDDGDDDGDGDGDGDPGDGDGDGDDACVDNTKLSVQEALVNVEHIIVLCMENRSFDHYFGALQLEEEHPDVNGLSGTESNPDGQGNDILVNKLDNYEPLDPPHQWDEVHAQWNNGALDGFVTEHIAEHDDSVKHEVMGYHNRDDLPVLYALADNYTLCDAWHCSLLGGTWANRYYLHCATSNGGKQNVPAFLPFTYTTIQDVCDDGGISNNNYYAGIVPWRWGAFPGDFSGTDSFDEFFENIDNGVLEEVVIIDPDFMSNDDHPSHNIMLGQALIATIYQALAQSQYWDKCLLVITYDEHGGFYDHVVPGTTPDDEGPEFENQGFRVPSVVIGPHVRSGCVNHTVLDHASFPATVTRKFGLPELNSRTENVNDLASCIDPTKIDNPSPPAPLPIVVIPEKEVLAQCGVETSQEELMRVTGNWPITPEMTERVRGQIKQLLRVGERLGAVKLV</sequence>
<dbReference type="PANTHER" id="PTHR31956:SF1">
    <property type="entry name" value="NON-SPECIFIC PHOSPHOLIPASE C1"/>
    <property type="match status" value="1"/>
</dbReference>
<dbReference type="GO" id="GO:0009395">
    <property type="term" value="P:phospholipid catabolic process"/>
    <property type="evidence" value="ECO:0007669"/>
    <property type="project" value="TreeGrafter"/>
</dbReference>
<organism evidence="3 4">
    <name type="scientific">Enhygromyxa salina</name>
    <dbReference type="NCBI Taxonomy" id="215803"/>
    <lineage>
        <taxon>Bacteria</taxon>
        <taxon>Pseudomonadati</taxon>
        <taxon>Myxococcota</taxon>
        <taxon>Polyangia</taxon>
        <taxon>Nannocystales</taxon>
        <taxon>Nannocystaceae</taxon>
        <taxon>Enhygromyxa</taxon>
    </lineage>
</organism>
<evidence type="ECO:0000256" key="1">
    <source>
        <dbReference type="ARBA" id="ARBA00022801"/>
    </source>
</evidence>
<dbReference type="InterPro" id="IPR007312">
    <property type="entry name" value="Phosphoesterase"/>
</dbReference>
<comment type="caution">
    <text evidence="3">The sequence shown here is derived from an EMBL/GenBank/DDBJ whole genome shotgun (WGS) entry which is preliminary data.</text>
</comment>
<dbReference type="Proteomes" id="UP000237968">
    <property type="component" value="Unassembled WGS sequence"/>
</dbReference>
<protein>
    <submittedName>
        <fullName evidence="3">Phospholipase C 1</fullName>
        <ecNumber evidence="3">3.1.4.3</ecNumber>
    </submittedName>
</protein>
<dbReference type="Pfam" id="PF04185">
    <property type="entry name" value="Phosphoesterase"/>
    <property type="match status" value="1"/>
</dbReference>
<proteinExistence type="predicted"/>
<dbReference type="CDD" id="cd16013">
    <property type="entry name" value="AcpA"/>
    <property type="match status" value="1"/>
</dbReference>
<feature type="region of interest" description="Disordered" evidence="2">
    <location>
        <begin position="51"/>
        <end position="124"/>
    </location>
</feature>
<dbReference type="PANTHER" id="PTHR31956">
    <property type="entry name" value="NON-SPECIFIC PHOSPHOLIPASE C4-RELATED"/>
    <property type="match status" value="1"/>
</dbReference>
<dbReference type="EMBL" id="PVNK01000198">
    <property type="protein sequence ID" value="PRP93070.1"/>
    <property type="molecule type" value="Genomic_DNA"/>
</dbReference>
<gene>
    <name evidence="3" type="primary">plcA</name>
    <name evidence="3" type="ORF">ENSA5_45620</name>
</gene>
<keyword evidence="1 3" id="KW-0378">Hydrolase</keyword>
<dbReference type="Gene3D" id="3.40.720.10">
    <property type="entry name" value="Alkaline Phosphatase, subunit A"/>
    <property type="match status" value="2"/>
</dbReference>
<dbReference type="SUPFAM" id="SSF53649">
    <property type="entry name" value="Alkaline phosphatase-like"/>
    <property type="match status" value="1"/>
</dbReference>
<keyword evidence="4" id="KW-1185">Reference proteome</keyword>
<dbReference type="AlphaFoldDB" id="A0A2S9XK07"/>
<name>A0A2S9XK07_9BACT</name>
<evidence type="ECO:0000313" key="3">
    <source>
        <dbReference type="EMBL" id="PRP93070.1"/>
    </source>
</evidence>
<dbReference type="GO" id="GO:0034480">
    <property type="term" value="F:phosphatidylcholine phospholipase C activity"/>
    <property type="evidence" value="ECO:0007669"/>
    <property type="project" value="UniProtKB-EC"/>
</dbReference>
<dbReference type="InterPro" id="IPR017850">
    <property type="entry name" value="Alkaline_phosphatase_core_sf"/>
</dbReference>
<evidence type="ECO:0000313" key="4">
    <source>
        <dbReference type="Proteomes" id="UP000237968"/>
    </source>
</evidence>